<evidence type="ECO:0000256" key="4">
    <source>
        <dbReference type="ARBA" id="ARBA00022729"/>
    </source>
</evidence>
<accession>A0AAV6GS49</accession>
<protein>
    <recommendedName>
        <fullName evidence="13">Sialomucin core protein 24</fullName>
    </recommendedName>
</protein>
<dbReference type="AlphaFoldDB" id="A0AAV6GS49"/>
<keyword evidence="3 9" id="KW-0812">Transmembrane</keyword>
<dbReference type="GO" id="GO:0016020">
    <property type="term" value="C:membrane"/>
    <property type="evidence" value="ECO:0007669"/>
    <property type="project" value="UniProtKB-SubCell"/>
</dbReference>
<comment type="subcellular location">
    <subcellularLocation>
        <location evidence="1">Membrane</location>
        <topology evidence="1">Single-pass type I membrane protein</topology>
    </subcellularLocation>
</comment>
<proteinExistence type="inferred from homology"/>
<reference evidence="11" key="1">
    <citation type="submission" date="2020-10" db="EMBL/GenBank/DDBJ databases">
        <title>Chromosome-scale genome assembly of the Allis shad, Alosa alosa.</title>
        <authorList>
            <person name="Margot Z."/>
            <person name="Christophe K."/>
            <person name="Cabau C."/>
            <person name="Louis A."/>
            <person name="Berthelot C."/>
            <person name="Parey E."/>
            <person name="Roest Crollius H."/>
            <person name="Montfort J."/>
            <person name="Robinson-Rechavi M."/>
            <person name="Bucao C."/>
            <person name="Bouchez O."/>
            <person name="Gislard M."/>
            <person name="Lluch J."/>
            <person name="Milhes M."/>
            <person name="Lampietro C."/>
            <person name="Lopez Roques C."/>
            <person name="Donnadieu C."/>
            <person name="Braasch I."/>
            <person name="Desvignes T."/>
            <person name="Postlethwait J."/>
            <person name="Bobe J."/>
            <person name="Guiguen Y."/>
        </authorList>
    </citation>
    <scope>NUCLEOTIDE SEQUENCE</scope>
    <source>
        <strain evidence="11">M-15738</strain>
        <tissue evidence="11">Blood</tissue>
    </source>
</reference>
<evidence type="ECO:0000313" key="11">
    <source>
        <dbReference type="EMBL" id="KAG5276691.1"/>
    </source>
</evidence>
<feature type="compositionally biased region" description="Polar residues" evidence="8">
    <location>
        <begin position="124"/>
        <end position="133"/>
    </location>
</feature>
<evidence type="ECO:0000256" key="1">
    <source>
        <dbReference type="ARBA" id="ARBA00004479"/>
    </source>
</evidence>
<comment type="similarity">
    <text evidence="2">Belongs to the CD164 family.</text>
</comment>
<feature type="transmembrane region" description="Helical" evidence="9">
    <location>
        <begin position="154"/>
        <end position="175"/>
    </location>
</feature>
<gene>
    <name evidence="11" type="ORF">AALO_G00108610</name>
</gene>
<feature type="chain" id="PRO_5043719812" description="Sialomucin core protein 24" evidence="10">
    <location>
        <begin position="22"/>
        <end position="188"/>
    </location>
</feature>
<dbReference type="EMBL" id="JADWDJ010000008">
    <property type="protein sequence ID" value="KAG5276691.1"/>
    <property type="molecule type" value="Genomic_DNA"/>
</dbReference>
<evidence type="ECO:0000256" key="6">
    <source>
        <dbReference type="ARBA" id="ARBA00023136"/>
    </source>
</evidence>
<dbReference type="PANTHER" id="PTHR11337:SF12">
    <property type="entry name" value="SIALOMUCIN CORE PROTEIN 24"/>
    <property type="match status" value="1"/>
</dbReference>
<organism evidence="11 12">
    <name type="scientific">Alosa alosa</name>
    <name type="common">allis shad</name>
    <dbReference type="NCBI Taxonomy" id="278164"/>
    <lineage>
        <taxon>Eukaryota</taxon>
        <taxon>Metazoa</taxon>
        <taxon>Chordata</taxon>
        <taxon>Craniata</taxon>
        <taxon>Vertebrata</taxon>
        <taxon>Euteleostomi</taxon>
        <taxon>Actinopterygii</taxon>
        <taxon>Neopterygii</taxon>
        <taxon>Teleostei</taxon>
        <taxon>Clupei</taxon>
        <taxon>Clupeiformes</taxon>
        <taxon>Clupeoidei</taxon>
        <taxon>Clupeidae</taxon>
        <taxon>Alosa</taxon>
    </lineage>
</organism>
<evidence type="ECO:0000313" key="12">
    <source>
        <dbReference type="Proteomes" id="UP000823561"/>
    </source>
</evidence>
<evidence type="ECO:0000256" key="8">
    <source>
        <dbReference type="SAM" id="MobiDB-lite"/>
    </source>
</evidence>
<evidence type="ECO:0000256" key="2">
    <source>
        <dbReference type="ARBA" id="ARBA00005341"/>
    </source>
</evidence>
<feature type="signal peptide" evidence="10">
    <location>
        <begin position="1"/>
        <end position="21"/>
    </location>
</feature>
<keyword evidence="7" id="KW-0325">Glycoprotein</keyword>
<keyword evidence="5 9" id="KW-1133">Transmembrane helix</keyword>
<evidence type="ECO:0000256" key="10">
    <source>
        <dbReference type="SAM" id="SignalP"/>
    </source>
</evidence>
<dbReference type="Pfam" id="PF05283">
    <property type="entry name" value="MGC-24"/>
    <property type="match status" value="1"/>
</dbReference>
<sequence>MYWRLFHVTLFLVVFAGTTYAQSECSTILMCDECYNASKDCSWLECGEAKPQCVNETTTNTTNCLNATCAASAPTGVATTPASLPTAEPTAEPTATNITNSTVEPTSESMNTTTAHPPAPTTHDSNTTVPSSAASNVTVTTVAPSPSKSSTFDAASFIGGIVLVVGLQAVIFFVYKFCKSKDRNYHTL</sequence>
<feature type="compositionally biased region" description="Polar residues" evidence="8">
    <location>
        <begin position="97"/>
        <end position="111"/>
    </location>
</feature>
<evidence type="ECO:0000256" key="5">
    <source>
        <dbReference type="ARBA" id="ARBA00022989"/>
    </source>
</evidence>
<keyword evidence="4 10" id="KW-0732">Signal</keyword>
<dbReference type="GO" id="GO:0031410">
    <property type="term" value="C:cytoplasmic vesicle"/>
    <property type="evidence" value="ECO:0007669"/>
    <property type="project" value="TreeGrafter"/>
</dbReference>
<evidence type="ECO:0008006" key="13">
    <source>
        <dbReference type="Google" id="ProtNLM"/>
    </source>
</evidence>
<feature type="compositionally biased region" description="Low complexity" evidence="8">
    <location>
        <begin position="80"/>
        <end position="96"/>
    </location>
</feature>
<keyword evidence="12" id="KW-1185">Reference proteome</keyword>
<keyword evidence="6 9" id="KW-0472">Membrane</keyword>
<evidence type="ECO:0000256" key="7">
    <source>
        <dbReference type="ARBA" id="ARBA00023180"/>
    </source>
</evidence>
<dbReference type="PANTHER" id="PTHR11337">
    <property type="entry name" value="MUCIN/PORIMIN"/>
    <property type="match status" value="1"/>
</dbReference>
<dbReference type="Proteomes" id="UP000823561">
    <property type="component" value="Chromosome 8"/>
</dbReference>
<evidence type="ECO:0000256" key="3">
    <source>
        <dbReference type="ARBA" id="ARBA00022692"/>
    </source>
</evidence>
<feature type="region of interest" description="Disordered" evidence="8">
    <location>
        <begin position="80"/>
        <end position="133"/>
    </location>
</feature>
<dbReference type="InterPro" id="IPR007947">
    <property type="entry name" value="CD164_MGC24"/>
</dbReference>
<comment type="caution">
    <text evidence="11">The sequence shown here is derived from an EMBL/GenBank/DDBJ whole genome shotgun (WGS) entry which is preliminary data.</text>
</comment>
<name>A0AAV6GS49_9TELE</name>
<evidence type="ECO:0000256" key="9">
    <source>
        <dbReference type="SAM" id="Phobius"/>
    </source>
</evidence>